<dbReference type="PROSITE" id="PS50086">
    <property type="entry name" value="TBC_RABGAP"/>
    <property type="match status" value="1"/>
</dbReference>
<dbReference type="InterPro" id="IPR035969">
    <property type="entry name" value="Rab-GAP_TBC_sf"/>
</dbReference>
<dbReference type="SUPFAM" id="SSF47923">
    <property type="entry name" value="Ypt/Rab-GAP domain of gyp1p"/>
    <property type="match status" value="2"/>
</dbReference>
<dbReference type="Proteomes" id="UP000681722">
    <property type="component" value="Unassembled WGS sequence"/>
</dbReference>
<dbReference type="SMART" id="SM00164">
    <property type="entry name" value="TBC"/>
    <property type="match status" value="1"/>
</dbReference>
<dbReference type="OrthoDB" id="295078at2759"/>
<dbReference type="EMBL" id="CAJNOQ010006217">
    <property type="protein sequence ID" value="CAF1127714.1"/>
    <property type="molecule type" value="Genomic_DNA"/>
</dbReference>
<feature type="non-terminal residue" evidence="3">
    <location>
        <position position="1"/>
    </location>
</feature>
<dbReference type="PANTHER" id="PTHR47219">
    <property type="entry name" value="RAB GTPASE-ACTIVATING PROTEIN 1-LIKE"/>
    <property type="match status" value="1"/>
</dbReference>
<evidence type="ECO:0000313" key="5">
    <source>
        <dbReference type="Proteomes" id="UP000663829"/>
    </source>
</evidence>
<dbReference type="EMBL" id="CAJOBC010006217">
    <property type="protein sequence ID" value="CAF3891228.1"/>
    <property type="molecule type" value="Genomic_DNA"/>
</dbReference>
<dbReference type="GO" id="GO:0031267">
    <property type="term" value="F:small GTPase binding"/>
    <property type="evidence" value="ECO:0007669"/>
    <property type="project" value="TreeGrafter"/>
</dbReference>
<evidence type="ECO:0000313" key="3">
    <source>
        <dbReference type="EMBL" id="CAF1127714.1"/>
    </source>
</evidence>
<comment type="caution">
    <text evidence="3">The sequence shown here is derived from an EMBL/GenBank/DDBJ whole genome shotgun (WGS) entry which is preliminary data.</text>
</comment>
<organism evidence="3 5">
    <name type="scientific">Didymodactylos carnosus</name>
    <dbReference type="NCBI Taxonomy" id="1234261"/>
    <lineage>
        <taxon>Eukaryota</taxon>
        <taxon>Metazoa</taxon>
        <taxon>Spiralia</taxon>
        <taxon>Gnathifera</taxon>
        <taxon>Rotifera</taxon>
        <taxon>Eurotatoria</taxon>
        <taxon>Bdelloidea</taxon>
        <taxon>Philodinida</taxon>
        <taxon>Philodinidae</taxon>
        <taxon>Didymodactylos</taxon>
    </lineage>
</organism>
<feature type="coiled-coil region" evidence="1">
    <location>
        <begin position="195"/>
        <end position="236"/>
    </location>
</feature>
<evidence type="ECO:0000256" key="1">
    <source>
        <dbReference type="SAM" id="Coils"/>
    </source>
</evidence>
<accession>A0A814R3A7</accession>
<feature type="domain" description="Rab-GAP TBC" evidence="2">
    <location>
        <begin position="1"/>
        <end position="116"/>
    </location>
</feature>
<dbReference type="AlphaFoldDB" id="A0A814R3A7"/>
<sequence length="236" mass="27976">AYSLYDREVGYCQGSAFIAGLLLMHMPEEDAFFVLVSLMQDYKMREMYKPNMFYLGLCMYQLECMVEELLPELHRHFQAEGFHTSMYSSTWFLTLFTTQLPLALVCRIMDVFLSEGMEIIFRVGIALLEIHQDDLMMLAMEDMLKDRLQDTFKTVQGSMNAVTSYFQKDLPSKHETDHDFLFSKAFAVKYNAKKMKKLEKDYSTIRKEEQEEQIEIRRLRNENKLLKQRIENLEKV</sequence>
<dbReference type="Pfam" id="PF23436">
    <property type="entry name" value="RabGap-TBC_2"/>
    <property type="match status" value="1"/>
</dbReference>
<gene>
    <name evidence="3" type="ORF">GPM918_LOCUS20023</name>
    <name evidence="4" type="ORF">SRO942_LOCUS20020</name>
</gene>
<keyword evidence="1" id="KW-0175">Coiled coil</keyword>
<dbReference type="Proteomes" id="UP000663829">
    <property type="component" value="Unassembled WGS sequence"/>
</dbReference>
<dbReference type="PANTHER" id="PTHR47219:SF22">
    <property type="entry name" value="RAB-GAP TBC DOMAIN-CONTAINING PROTEIN"/>
    <property type="match status" value="1"/>
</dbReference>
<dbReference type="Gene3D" id="1.10.472.80">
    <property type="entry name" value="Ypt/Rab-GAP domain of gyp1p, domain 3"/>
    <property type="match status" value="1"/>
</dbReference>
<evidence type="ECO:0000259" key="2">
    <source>
        <dbReference type="PROSITE" id="PS50086"/>
    </source>
</evidence>
<proteinExistence type="predicted"/>
<dbReference type="GO" id="GO:0005096">
    <property type="term" value="F:GTPase activator activity"/>
    <property type="evidence" value="ECO:0007669"/>
    <property type="project" value="TreeGrafter"/>
</dbReference>
<evidence type="ECO:0000313" key="4">
    <source>
        <dbReference type="EMBL" id="CAF3891228.1"/>
    </source>
</evidence>
<name>A0A814R3A7_9BILA</name>
<dbReference type="InterPro" id="IPR050302">
    <property type="entry name" value="Rab_GAP_TBC_domain"/>
</dbReference>
<keyword evidence="5" id="KW-1185">Reference proteome</keyword>
<protein>
    <recommendedName>
        <fullName evidence="2">Rab-GAP TBC domain-containing protein</fullName>
    </recommendedName>
</protein>
<dbReference type="Gene3D" id="1.10.8.270">
    <property type="entry name" value="putative rabgap domain of human tbc1 domain family member 14 like domains"/>
    <property type="match status" value="1"/>
</dbReference>
<reference evidence="3" key="1">
    <citation type="submission" date="2021-02" db="EMBL/GenBank/DDBJ databases">
        <authorList>
            <person name="Nowell W R."/>
        </authorList>
    </citation>
    <scope>NUCLEOTIDE SEQUENCE</scope>
</reference>
<dbReference type="InterPro" id="IPR000195">
    <property type="entry name" value="Rab-GAP-TBC_dom"/>
</dbReference>